<dbReference type="AlphaFoldDB" id="A0A1A2XZ12"/>
<dbReference type="OrthoDB" id="5179393at2"/>
<protein>
    <recommendedName>
        <fullName evidence="3">Peptide chain release factor 2</fullName>
    </recommendedName>
</protein>
<dbReference type="Pfam" id="PF18844">
    <property type="entry name" value="baeRF_family2"/>
    <property type="match status" value="1"/>
</dbReference>
<evidence type="ECO:0000313" key="2">
    <source>
        <dbReference type="Proteomes" id="UP000093943"/>
    </source>
</evidence>
<dbReference type="Proteomes" id="UP000093943">
    <property type="component" value="Unassembled WGS sequence"/>
</dbReference>
<dbReference type="RefSeq" id="WP_064921773.1">
    <property type="nucleotide sequence ID" value="NZ_LZJK01000076.1"/>
</dbReference>
<dbReference type="EMBL" id="LZKG01000065">
    <property type="protein sequence ID" value="OBI30999.1"/>
    <property type="molecule type" value="Genomic_DNA"/>
</dbReference>
<reference evidence="2" key="1">
    <citation type="submission" date="2016-06" db="EMBL/GenBank/DDBJ databases">
        <authorList>
            <person name="Sutton G."/>
            <person name="Brinkac L."/>
            <person name="Sanka R."/>
            <person name="Adams M."/>
            <person name="Lau E."/>
            <person name="Sam S."/>
            <person name="Sreng N."/>
            <person name="Him V."/>
            <person name="Kerleguer A."/>
            <person name="Cheng S."/>
        </authorList>
    </citation>
    <scope>NUCLEOTIDE SEQUENCE [LARGE SCALE GENOMIC DNA]</scope>
    <source>
        <strain evidence="2">E1876</strain>
    </source>
</reference>
<organism evidence="1 2">
    <name type="scientific">Mycolicibacter sinensis (strain JDM601)</name>
    <name type="common">Mycobacterium sinense</name>
    <dbReference type="NCBI Taxonomy" id="875328"/>
    <lineage>
        <taxon>Bacteria</taxon>
        <taxon>Bacillati</taxon>
        <taxon>Actinomycetota</taxon>
        <taxon>Actinomycetes</taxon>
        <taxon>Mycobacteriales</taxon>
        <taxon>Mycobacteriaceae</taxon>
        <taxon>Mycolicibacter</taxon>
    </lineage>
</organism>
<name>A0A1A2XZ12_MYCSD</name>
<sequence length="368" mass="38458">MDAERFRQLLTGRAPFISVYFEDSHDTEDAAIKLELTWREVSEQLTRQGADQRLVGDIERAVMDLRPPVGKSGRAVIADADGVVLNEHLQVPAATTVRLSRLPYLVPVVEHGYEYPNYVLAEVDQTGADITVHANGALRSETVDGGGYPVHKAAGAETPGYGDPQPHAEEAARKNVRAVAARIAELAGSAEIDAVFVVGEVQSRSALLEALPKRIAGLACELSVGARHSGHDSGEVQNAIEAECLRRQLAHIQATVQRFTAESGRLSGLAVEGLAAVCAGLSQGAVETLIIGDMGDATVVADSDLTVTAADPDMLSEYGAAPAHTLRADEALPWGAIAIGAAIVGGGEAVDPADGVAAVLRYPPTASA</sequence>
<comment type="caution">
    <text evidence="1">The sequence shown here is derived from an EMBL/GenBank/DDBJ whole genome shotgun (WGS) entry which is preliminary data.</text>
</comment>
<evidence type="ECO:0008006" key="3">
    <source>
        <dbReference type="Google" id="ProtNLM"/>
    </source>
</evidence>
<evidence type="ECO:0000313" key="1">
    <source>
        <dbReference type="EMBL" id="OBI30999.1"/>
    </source>
</evidence>
<accession>A0A1A2XZ12</accession>
<dbReference type="InterPro" id="IPR040701">
    <property type="entry name" value="Bact_RF_family2"/>
</dbReference>
<gene>
    <name evidence="1" type="ORF">A5710_19680</name>
</gene>
<proteinExistence type="predicted"/>